<feature type="non-terminal residue" evidence="2">
    <location>
        <position position="1"/>
    </location>
</feature>
<protein>
    <recommendedName>
        <fullName evidence="1">ASPIC/UnbV domain-containing protein</fullName>
    </recommendedName>
</protein>
<gene>
    <name evidence="2" type="ORF">LCGC14_3005570</name>
</gene>
<dbReference type="Pfam" id="PF07593">
    <property type="entry name" value="UnbV_ASPIC"/>
    <property type="match status" value="1"/>
</dbReference>
<accession>A0A0F8X084</accession>
<name>A0A0F8X084_9ZZZZ</name>
<dbReference type="AlphaFoldDB" id="A0A0F8X084"/>
<dbReference type="PANTHER" id="PTHR16026">
    <property type="entry name" value="CARTILAGE ACIDIC PROTEIN 1"/>
    <property type="match status" value="1"/>
</dbReference>
<evidence type="ECO:0000313" key="2">
    <source>
        <dbReference type="EMBL" id="KKK62313.1"/>
    </source>
</evidence>
<dbReference type="EMBL" id="LAZR01062053">
    <property type="protein sequence ID" value="KKK62313.1"/>
    <property type="molecule type" value="Genomic_DNA"/>
</dbReference>
<reference evidence="2" key="1">
    <citation type="journal article" date="2015" name="Nature">
        <title>Complex archaea that bridge the gap between prokaryotes and eukaryotes.</title>
        <authorList>
            <person name="Spang A."/>
            <person name="Saw J.H."/>
            <person name="Jorgensen S.L."/>
            <person name="Zaremba-Niedzwiedzka K."/>
            <person name="Martijn J."/>
            <person name="Lind A.E."/>
            <person name="van Eijk R."/>
            <person name="Schleper C."/>
            <person name="Guy L."/>
            <person name="Ettema T.J."/>
        </authorList>
    </citation>
    <scope>NUCLEOTIDE SEQUENCE</scope>
</reference>
<dbReference type="InterPro" id="IPR027039">
    <property type="entry name" value="Crtac1"/>
</dbReference>
<organism evidence="2">
    <name type="scientific">marine sediment metagenome</name>
    <dbReference type="NCBI Taxonomy" id="412755"/>
    <lineage>
        <taxon>unclassified sequences</taxon>
        <taxon>metagenomes</taxon>
        <taxon>ecological metagenomes</taxon>
    </lineage>
</organism>
<dbReference type="InterPro" id="IPR011519">
    <property type="entry name" value="UnbV_ASPIC"/>
</dbReference>
<dbReference type="PANTHER" id="PTHR16026:SF0">
    <property type="entry name" value="CARTILAGE ACIDIC PROTEIN 1"/>
    <property type="match status" value="1"/>
</dbReference>
<sequence>HIDLQAEATLLRNEGGNNNHWLGLSLVGKNGPVEAIGAKVIVHAGGRKQVFINQRANGYLTYSDPRVHVGLGATEKVDRIEIIWADGERESFQINGIDRYITIKQNSGKR</sequence>
<comment type="caution">
    <text evidence="2">The sequence shown here is derived from an EMBL/GenBank/DDBJ whole genome shotgun (WGS) entry which is preliminary data.</text>
</comment>
<evidence type="ECO:0000259" key="1">
    <source>
        <dbReference type="Pfam" id="PF07593"/>
    </source>
</evidence>
<feature type="domain" description="ASPIC/UnbV" evidence="1">
    <location>
        <begin position="35"/>
        <end position="101"/>
    </location>
</feature>
<proteinExistence type="predicted"/>